<dbReference type="SUPFAM" id="SSF51197">
    <property type="entry name" value="Clavaminate synthase-like"/>
    <property type="match status" value="1"/>
</dbReference>
<gene>
    <name evidence="8" type="primary">rdpA</name>
    <name evidence="8" type="ORF">GAK30_02401</name>
</gene>
<comment type="similarity">
    <text evidence="2">Belongs to the TfdA dioxygenase family.</text>
</comment>
<dbReference type="Gene3D" id="3.60.130.10">
    <property type="entry name" value="Clavaminate synthase-like"/>
    <property type="match status" value="1"/>
</dbReference>
<keyword evidence="6" id="KW-0408">Iron</keyword>
<dbReference type="PANTHER" id="PTHR30468:SF5">
    <property type="entry name" value="ALPHA-KETOGLUTARATE-DEPENDENT SULFATE ESTER DIOXYGENASE"/>
    <property type="match status" value="1"/>
</dbReference>
<dbReference type="Pfam" id="PF02668">
    <property type="entry name" value="TauD"/>
    <property type="match status" value="1"/>
</dbReference>
<dbReference type="InterPro" id="IPR003819">
    <property type="entry name" value="TauD/TfdA-like"/>
</dbReference>
<dbReference type="GO" id="GO:0016706">
    <property type="term" value="F:2-oxoglutarate-dependent dioxygenase activity"/>
    <property type="evidence" value="ECO:0007669"/>
    <property type="project" value="TreeGrafter"/>
</dbReference>
<comment type="caution">
    <text evidence="8">The sequence shown here is derived from an EMBL/GenBank/DDBJ whole genome shotgun (WGS) entry which is preliminary data.</text>
</comment>
<keyword evidence="4 8" id="KW-0223">Dioxygenase</keyword>
<sequence length="81" mass="9242">MTVSTRPRLDIRPLSVFTGAEIHGIDLREPLSEDEVQQIRAALHQWKVVFFRDQHIGHAEHLAFAQRFGNPMAAIPSSPIW</sequence>
<evidence type="ECO:0000256" key="6">
    <source>
        <dbReference type="ARBA" id="ARBA00023004"/>
    </source>
</evidence>
<name>A0A7V8JPS6_9BURK</name>
<evidence type="ECO:0000313" key="8">
    <source>
        <dbReference type="EMBL" id="KAF1020578.1"/>
    </source>
</evidence>
<proteinExistence type="inferred from homology"/>
<dbReference type="InterPro" id="IPR042098">
    <property type="entry name" value="TauD-like_sf"/>
</dbReference>
<evidence type="ECO:0000256" key="4">
    <source>
        <dbReference type="ARBA" id="ARBA00022964"/>
    </source>
</evidence>
<dbReference type="InterPro" id="IPR051323">
    <property type="entry name" value="AtsK-like"/>
</dbReference>
<accession>A0A7V8JPS6</accession>
<evidence type="ECO:0000256" key="1">
    <source>
        <dbReference type="ARBA" id="ARBA00001954"/>
    </source>
</evidence>
<organism evidence="8 9">
    <name type="scientific">Paracidovorax wautersii</name>
    <dbReference type="NCBI Taxonomy" id="1177982"/>
    <lineage>
        <taxon>Bacteria</taxon>
        <taxon>Pseudomonadati</taxon>
        <taxon>Pseudomonadota</taxon>
        <taxon>Betaproteobacteria</taxon>
        <taxon>Burkholderiales</taxon>
        <taxon>Comamonadaceae</taxon>
        <taxon>Paracidovorax</taxon>
    </lineage>
</organism>
<dbReference type="GO" id="GO:0046872">
    <property type="term" value="F:metal ion binding"/>
    <property type="evidence" value="ECO:0007669"/>
    <property type="project" value="UniProtKB-KW"/>
</dbReference>
<dbReference type="EMBL" id="WNDQ01000033">
    <property type="protein sequence ID" value="KAF1020578.1"/>
    <property type="molecule type" value="Genomic_DNA"/>
</dbReference>
<dbReference type="AlphaFoldDB" id="A0A7V8JPS6"/>
<evidence type="ECO:0000256" key="2">
    <source>
        <dbReference type="ARBA" id="ARBA00005896"/>
    </source>
</evidence>
<keyword evidence="5" id="KW-0560">Oxidoreductase</keyword>
<reference evidence="9" key="1">
    <citation type="journal article" date="2020" name="MBio">
        <title>Horizontal gene transfer to a defensive symbiont with a reduced genome amongst a multipartite beetle microbiome.</title>
        <authorList>
            <person name="Waterworth S.C."/>
            <person name="Florez L.V."/>
            <person name="Rees E.R."/>
            <person name="Hertweck C."/>
            <person name="Kaltenpoth M."/>
            <person name="Kwan J.C."/>
        </authorList>
    </citation>
    <scope>NUCLEOTIDE SEQUENCE [LARGE SCALE GENOMIC DNA]</scope>
</reference>
<keyword evidence="3" id="KW-0479">Metal-binding</keyword>
<dbReference type="GO" id="GO:0005737">
    <property type="term" value="C:cytoplasm"/>
    <property type="evidence" value="ECO:0007669"/>
    <property type="project" value="TreeGrafter"/>
</dbReference>
<comment type="cofactor">
    <cofactor evidence="1">
        <name>Fe(2+)</name>
        <dbReference type="ChEBI" id="CHEBI:29033"/>
    </cofactor>
</comment>
<dbReference type="PANTHER" id="PTHR30468">
    <property type="entry name" value="ALPHA-KETOGLUTARATE-DEPENDENT SULFONATE DIOXYGENASE"/>
    <property type="match status" value="1"/>
</dbReference>
<evidence type="ECO:0000259" key="7">
    <source>
        <dbReference type="Pfam" id="PF02668"/>
    </source>
</evidence>
<dbReference type="Proteomes" id="UP000461670">
    <property type="component" value="Unassembled WGS sequence"/>
</dbReference>
<evidence type="ECO:0000256" key="3">
    <source>
        <dbReference type="ARBA" id="ARBA00022723"/>
    </source>
</evidence>
<evidence type="ECO:0000313" key="9">
    <source>
        <dbReference type="Proteomes" id="UP000461670"/>
    </source>
</evidence>
<protein>
    <submittedName>
        <fullName evidence="8">(R)-phenoxypropionate/alpha-ketoglutarate-dioxygenase</fullName>
    </submittedName>
</protein>
<feature type="domain" description="TauD/TfdA-like" evidence="7">
    <location>
        <begin position="11"/>
        <end position="70"/>
    </location>
</feature>
<evidence type="ECO:0000256" key="5">
    <source>
        <dbReference type="ARBA" id="ARBA00023002"/>
    </source>
</evidence>